<protein>
    <submittedName>
        <fullName evidence="4">Eukaryotic aspartyl protease family protein</fullName>
    </submittedName>
</protein>
<dbReference type="EMBL" id="JAMFTS010000004">
    <property type="protein sequence ID" value="KAJ4762005.1"/>
    <property type="molecule type" value="Genomic_DNA"/>
</dbReference>
<name>A0AAV8D0L7_9POAL</name>
<evidence type="ECO:0000259" key="3">
    <source>
        <dbReference type="PROSITE" id="PS51767"/>
    </source>
</evidence>
<dbReference type="AlphaFoldDB" id="A0AAV8D0L7"/>
<dbReference type="InterPro" id="IPR032799">
    <property type="entry name" value="TAXi_C"/>
</dbReference>
<keyword evidence="5" id="KW-1185">Reference proteome</keyword>
<evidence type="ECO:0000313" key="4">
    <source>
        <dbReference type="EMBL" id="KAJ4762005.1"/>
    </source>
</evidence>
<reference evidence="4" key="1">
    <citation type="submission" date="2022-08" db="EMBL/GenBank/DDBJ databases">
        <authorList>
            <person name="Marques A."/>
        </authorList>
    </citation>
    <scope>NUCLEOTIDE SEQUENCE</scope>
    <source>
        <strain evidence="4">RhyPub2mFocal</strain>
        <tissue evidence="4">Leaves</tissue>
    </source>
</reference>
<keyword evidence="1 4" id="KW-0645">Protease</keyword>
<evidence type="ECO:0000256" key="2">
    <source>
        <dbReference type="ARBA" id="ARBA00022801"/>
    </source>
</evidence>
<gene>
    <name evidence="4" type="ORF">LUZ62_072380</name>
</gene>
<dbReference type="SUPFAM" id="SSF50630">
    <property type="entry name" value="Acid proteases"/>
    <property type="match status" value="1"/>
</dbReference>
<dbReference type="PANTHER" id="PTHR47967">
    <property type="entry name" value="OS07G0603500 PROTEIN-RELATED"/>
    <property type="match status" value="1"/>
</dbReference>
<feature type="domain" description="Peptidase A1" evidence="3">
    <location>
        <begin position="1"/>
        <end position="174"/>
    </location>
</feature>
<evidence type="ECO:0000256" key="1">
    <source>
        <dbReference type="ARBA" id="ARBA00022670"/>
    </source>
</evidence>
<evidence type="ECO:0000313" key="5">
    <source>
        <dbReference type="Proteomes" id="UP001140206"/>
    </source>
</evidence>
<dbReference type="Proteomes" id="UP001140206">
    <property type="component" value="Chromosome 4"/>
</dbReference>
<dbReference type="InterPro" id="IPR033121">
    <property type="entry name" value="PEPTIDASE_A1"/>
</dbReference>
<dbReference type="PANTHER" id="PTHR47967:SF128">
    <property type="entry name" value="ASPARTIC PROTEINASE CDR1-LIKE"/>
    <property type="match status" value="1"/>
</dbReference>
<dbReference type="PROSITE" id="PS51767">
    <property type="entry name" value="PEPTIDASE_A1"/>
    <property type="match status" value="1"/>
</dbReference>
<accession>A0AAV8D0L7</accession>
<keyword evidence="2" id="KW-0378">Hydrolase</keyword>
<dbReference type="Pfam" id="PF14541">
    <property type="entry name" value="TAXi_C"/>
    <property type="match status" value="1"/>
</dbReference>
<sequence>MIFGTAAPPVGKSTAMVPNKHFYVISLNGISVNGMRLGLDRSIFRQDNGQGCTIVDTGTPISSVPREAYNEVVRTLKSMIKLPRIPFPFGNEDSLCFNGGLKDIDRYVPAMTLHFEGLDLPIFPRSLFYVAANEIICLAMRPMEYREDYSLLGALFQQNINMFFDIREERIFMDPTTCVPLI</sequence>
<dbReference type="GO" id="GO:0005576">
    <property type="term" value="C:extracellular region"/>
    <property type="evidence" value="ECO:0007669"/>
    <property type="project" value="TreeGrafter"/>
</dbReference>
<proteinExistence type="predicted"/>
<dbReference type="InterPro" id="IPR051708">
    <property type="entry name" value="Plant_Aspart_Prot_A1"/>
</dbReference>
<dbReference type="Gene3D" id="2.40.70.10">
    <property type="entry name" value="Acid Proteases"/>
    <property type="match status" value="1"/>
</dbReference>
<dbReference type="GO" id="GO:0006508">
    <property type="term" value="P:proteolysis"/>
    <property type="evidence" value="ECO:0007669"/>
    <property type="project" value="UniProtKB-KW"/>
</dbReference>
<dbReference type="GO" id="GO:0008233">
    <property type="term" value="F:peptidase activity"/>
    <property type="evidence" value="ECO:0007669"/>
    <property type="project" value="UniProtKB-KW"/>
</dbReference>
<dbReference type="InterPro" id="IPR021109">
    <property type="entry name" value="Peptidase_aspartic_dom_sf"/>
</dbReference>
<organism evidence="4 5">
    <name type="scientific">Rhynchospora pubera</name>
    <dbReference type="NCBI Taxonomy" id="906938"/>
    <lineage>
        <taxon>Eukaryota</taxon>
        <taxon>Viridiplantae</taxon>
        <taxon>Streptophyta</taxon>
        <taxon>Embryophyta</taxon>
        <taxon>Tracheophyta</taxon>
        <taxon>Spermatophyta</taxon>
        <taxon>Magnoliopsida</taxon>
        <taxon>Liliopsida</taxon>
        <taxon>Poales</taxon>
        <taxon>Cyperaceae</taxon>
        <taxon>Cyperoideae</taxon>
        <taxon>Rhynchosporeae</taxon>
        <taxon>Rhynchospora</taxon>
    </lineage>
</organism>
<comment type="caution">
    <text evidence="4">The sequence shown here is derived from an EMBL/GenBank/DDBJ whole genome shotgun (WGS) entry which is preliminary data.</text>
</comment>